<evidence type="ECO:0000313" key="1">
    <source>
        <dbReference type="EMBL" id="MPC91081.1"/>
    </source>
</evidence>
<proteinExistence type="predicted"/>
<dbReference type="EMBL" id="VSRR010086513">
    <property type="protein sequence ID" value="MPC91081.1"/>
    <property type="molecule type" value="Genomic_DNA"/>
</dbReference>
<accession>A0A5B7IZV5</accession>
<sequence>MEVFGGITQRGKGGTAELAGSGRQLRVRRLTKPLGKRLCALRRFELSHCCEILLVRYCLTAFKGYSADYLASQCSASSSSKGTHTAISKTTSALTNTLLLT</sequence>
<reference evidence="1 2" key="1">
    <citation type="submission" date="2019-05" db="EMBL/GenBank/DDBJ databases">
        <title>Another draft genome of Portunus trituberculatus and its Hox gene families provides insights of decapod evolution.</title>
        <authorList>
            <person name="Jeong J.-H."/>
            <person name="Song I."/>
            <person name="Kim S."/>
            <person name="Choi T."/>
            <person name="Kim D."/>
            <person name="Ryu S."/>
            <person name="Kim W."/>
        </authorList>
    </citation>
    <scope>NUCLEOTIDE SEQUENCE [LARGE SCALE GENOMIC DNA]</scope>
    <source>
        <tissue evidence="1">Muscle</tissue>
    </source>
</reference>
<gene>
    <name evidence="1" type="ORF">E2C01_086096</name>
</gene>
<keyword evidence="2" id="KW-1185">Reference proteome</keyword>
<name>A0A5B7IZV5_PORTR</name>
<protein>
    <submittedName>
        <fullName evidence="1">Uncharacterized protein</fullName>
    </submittedName>
</protein>
<evidence type="ECO:0000313" key="2">
    <source>
        <dbReference type="Proteomes" id="UP000324222"/>
    </source>
</evidence>
<organism evidence="1 2">
    <name type="scientific">Portunus trituberculatus</name>
    <name type="common">Swimming crab</name>
    <name type="synonym">Neptunus trituberculatus</name>
    <dbReference type="NCBI Taxonomy" id="210409"/>
    <lineage>
        <taxon>Eukaryota</taxon>
        <taxon>Metazoa</taxon>
        <taxon>Ecdysozoa</taxon>
        <taxon>Arthropoda</taxon>
        <taxon>Crustacea</taxon>
        <taxon>Multicrustacea</taxon>
        <taxon>Malacostraca</taxon>
        <taxon>Eumalacostraca</taxon>
        <taxon>Eucarida</taxon>
        <taxon>Decapoda</taxon>
        <taxon>Pleocyemata</taxon>
        <taxon>Brachyura</taxon>
        <taxon>Eubrachyura</taxon>
        <taxon>Portunoidea</taxon>
        <taxon>Portunidae</taxon>
        <taxon>Portuninae</taxon>
        <taxon>Portunus</taxon>
    </lineage>
</organism>
<comment type="caution">
    <text evidence="1">The sequence shown here is derived from an EMBL/GenBank/DDBJ whole genome shotgun (WGS) entry which is preliminary data.</text>
</comment>
<dbReference type="Proteomes" id="UP000324222">
    <property type="component" value="Unassembled WGS sequence"/>
</dbReference>
<dbReference type="AlphaFoldDB" id="A0A5B7IZV5"/>